<accession>A0AAD4BAG4</accession>
<dbReference type="Proteomes" id="UP001194468">
    <property type="component" value="Unassembled WGS sequence"/>
</dbReference>
<gene>
    <name evidence="2" type="ORF">L210DRAFT_3497538</name>
</gene>
<feature type="domain" description="F-box" evidence="1">
    <location>
        <begin position="15"/>
        <end position="63"/>
    </location>
</feature>
<reference evidence="2" key="2">
    <citation type="journal article" date="2020" name="Nat. Commun.">
        <title>Large-scale genome sequencing of mycorrhizal fungi provides insights into the early evolution of symbiotic traits.</title>
        <authorList>
            <person name="Miyauchi S."/>
            <person name="Kiss E."/>
            <person name="Kuo A."/>
            <person name="Drula E."/>
            <person name="Kohler A."/>
            <person name="Sanchez-Garcia M."/>
            <person name="Morin E."/>
            <person name="Andreopoulos B."/>
            <person name="Barry K.W."/>
            <person name="Bonito G."/>
            <person name="Buee M."/>
            <person name="Carver A."/>
            <person name="Chen C."/>
            <person name="Cichocki N."/>
            <person name="Clum A."/>
            <person name="Culley D."/>
            <person name="Crous P.W."/>
            <person name="Fauchery L."/>
            <person name="Girlanda M."/>
            <person name="Hayes R.D."/>
            <person name="Keri Z."/>
            <person name="LaButti K."/>
            <person name="Lipzen A."/>
            <person name="Lombard V."/>
            <person name="Magnuson J."/>
            <person name="Maillard F."/>
            <person name="Murat C."/>
            <person name="Nolan M."/>
            <person name="Ohm R.A."/>
            <person name="Pangilinan J."/>
            <person name="Pereira M.F."/>
            <person name="Perotto S."/>
            <person name="Peter M."/>
            <person name="Pfister S."/>
            <person name="Riley R."/>
            <person name="Sitrit Y."/>
            <person name="Stielow J.B."/>
            <person name="Szollosi G."/>
            <person name="Zifcakova L."/>
            <person name="Stursova M."/>
            <person name="Spatafora J.W."/>
            <person name="Tedersoo L."/>
            <person name="Vaario L.M."/>
            <person name="Yamada A."/>
            <person name="Yan M."/>
            <person name="Wang P."/>
            <person name="Xu J."/>
            <person name="Bruns T."/>
            <person name="Baldrian P."/>
            <person name="Vilgalys R."/>
            <person name="Dunand C."/>
            <person name="Henrissat B."/>
            <person name="Grigoriev I.V."/>
            <person name="Hibbett D."/>
            <person name="Nagy L.G."/>
            <person name="Martin F.M."/>
        </authorList>
    </citation>
    <scope>NUCLEOTIDE SEQUENCE</scope>
    <source>
        <strain evidence="2">BED1</strain>
    </source>
</reference>
<dbReference type="Pfam" id="PF00646">
    <property type="entry name" value="F-box"/>
    <property type="match status" value="1"/>
</dbReference>
<organism evidence="2 3">
    <name type="scientific">Boletus edulis BED1</name>
    <dbReference type="NCBI Taxonomy" id="1328754"/>
    <lineage>
        <taxon>Eukaryota</taxon>
        <taxon>Fungi</taxon>
        <taxon>Dikarya</taxon>
        <taxon>Basidiomycota</taxon>
        <taxon>Agaricomycotina</taxon>
        <taxon>Agaricomycetes</taxon>
        <taxon>Agaricomycetidae</taxon>
        <taxon>Boletales</taxon>
        <taxon>Boletineae</taxon>
        <taxon>Boletaceae</taxon>
        <taxon>Boletoideae</taxon>
        <taxon>Boletus</taxon>
    </lineage>
</organism>
<dbReference type="PROSITE" id="PS50181">
    <property type="entry name" value="FBOX"/>
    <property type="match status" value="1"/>
</dbReference>
<dbReference type="CDD" id="cd09917">
    <property type="entry name" value="F-box_SF"/>
    <property type="match status" value="1"/>
</dbReference>
<dbReference type="EMBL" id="WHUW01000440">
    <property type="protein sequence ID" value="KAF8414730.1"/>
    <property type="molecule type" value="Genomic_DNA"/>
</dbReference>
<evidence type="ECO:0000313" key="3">
    <source>
        <dbReference type="Proteomes" id="UP001194468"/>
    </source>
</evidence>
<comment type="caution">
    <text evidence="2">The sequence shown here is derived from an EMBL/GenBank/DDBJ whole genome shotgun (WGS) entry which is preliminary data.</text>
</comment>
<dbReference type="Gene3D" id="1.20.1280.50">
    <property type="match status" value="1"/>
</dbReference>
<dbReference type="AlphaFoldDB" id="A0AAD4BAG4"/>
<dbReference type="InterPro" id="IPR001810">
    <property type="entry name" value="F-box_dom"/>
</dbReference>
<evidence type="ECO:0000313" key="2">
    <source>
        <dbReference type="EMBL" id="KAF8414730.1"/>
    </source>
</evidence>
<name>A0AAD4BAG4_BOLED</name>
<sequence>MTTTLELVQRGSERESSLIDLPPELLTAICAFVGCPTVVWCRLVCRRLRDVIDGSLELQYQTELVRDGMIDEGLITRFETPTSTHAHAHTQTLRALAAQPTTVTTHLTTSDR</sequence>
<proteinExistence type="predicted"/>
<dbReference type="InterPro" id="IPR036047">
    <property type="entry name" value="F-box-like_dom_sf"/>
</dbReference>
<protein>
    <recommendedName>
        <fullName evidence="1">F-box domain-containing protein</fullName>
    </recommendedName>
</protein>
<evidence type="ECO:0000259" key="1">
    <source>
        <dbReference type="PROSITE" id="PS50181"/>
    </source>
</evidence>
<keyword evidence="3" id="KW-1185">Reference proteome</keyword>
<reference evidence="2" key="1">
    <citation type="submission" date="2019-10" db="EMBL/GenBank/DDBJ databases">
        <authorList>
            <consortium name="DOE Joint Genome Institute"/>
            <person name="Kuo A."/>
            <person name="Miyauchi S."/>
            <person name="Kiss E."/>
            <person name="Drula E."/>
            <person name="Kohler A."/>
            <person name="Sanchez-Garcia M."/>
            <person name="Andreopoulos B."/>
            <person name="Barry K.W."/>
            <person name="Bonito G."/>
            <person name="Buee M."/>
            <person name="Carver A."/>
            <person name="Chen C."/>
            <person name="Cichocki N."/>
            <person name="Clum A."/>
            <person name="Culley D."/>
            <person name="Crous P.W."/>
            <person name="Fauchery L."/>
            <person name="Girlanda M."/>
            <person name="Hayes R."/>
            <person name="Keri Z."/>
            <person name="LaButti K."/>
            <person name="Lipzen A."/>
            <person name="Lombard V."/>
            <person name="Magnuson J."/>
            <person name="Maillard F."/>
            <person name="Morin E."/>
            <person name="Murat C."/>
            <person name="Nolan M."/>
            <person name="Ohm R."/>
            <person name="Pangilinan J."/>
            <person name="Pereira M."/>
            <person name="Perotto S."/>
            <person name="Peter M."/>
            <person name="Riley R."/>
            <person name="Sitrit Y."/>
            <person name="Stielow B."/>
            <person name="Szollosi G."/>
            <person name="Zifcakova L."/>
            <person name="Stursova M."/>
            <person name="Spatafora J.W."/>
            <person name="Tedersoo L."/>
            <person name="Vaario L.-M."/>
            <person name="Yamada A."/>
            <person name="Yan M."/>
            <person name="Wang P."/>
            <person name="Xu J."/>
            <person name="Bruns T."/>
            <person name="Baldrian P."/>
            <person name="Vilgalys R."/>
            <person name="Henrissat B."/>
            <person name="Grigoriev I.V."/>
            <person name="Hibbett D."/>
            <person name="Nagy L.G."/>
            <person name="Martin F.M."/>
        </authorList>
    </citation>
    <scope>NUCLEOTIDE SEQUENCE</scope>
    <source>
        <strain evidence="2">BED1</strain>
    </source>
</reference>
<dbReference type="SUPFAM" id="SSF81383">
    <property type="entry name" value="F-box domain"/>
    <property type="match status" value="1"/>
</dbReference>
<feature type="non-terminal residue" evidence="2">
    <location>
        <position position="112"/>
    </location>
</feature>